<dbReference type="PANTHER" id="PTHR42770:SF7">
    <property type="entry name" value="MEMBRANE PROTEIN"/>
    <property type="match status" value="1"/>
</dbReference>
<name>A0ABT7SKN0_9CELL</name>
<dbReference type="Pfam" id="PF13520">
    <property type="entry name" value="AA_permease_2"/>
    <property type="match status" value="1"/>
</dbReference>
<feature type="transmembrane region" description="Helical" evidence="6">
    <location>
        <begin position="480"/>
        <end position="504"/>
    </location>
</feature>
<evidence type="ECO:0000313" key="7">
    <source>
        <dbReference type="EMBL" id="MDM7856097.1"/>
    </source>
</evidence>
<evidence type="ECO:0000256" key="1">
    <source>
        <dbReference type="ARBA" id="ARBA00004651"/>
    </source>
</evidence>
<gene>
    <name evidence="7" type="ORF">QRT04_14260</name>
</gene>
<dbReference type="EMBL" id="JAUCGQ010000002">
    <property type="protein sequence ID" value="MDM7856097.1"/>
    <property type="molecule type" value="Genomic_DNA"/>
</dbReference>
<keyword evidence="8" id="KW-1185">Reference proteome</keyword>
<keyword evidence="3 6" id="KW-0812">Transmembrane</keyword>
<dbReference type="InterPro" id="IPR002293">
    <property type="entry name" value="AA/rel_permease1"/>
</dbReference>
<protein>
    <submittedName>
        <fullName evidence="7">APC family permease</fullName>
    </submittedName>
</protein>
<accession>A0ABT7SKN0</accession>
<feature type="transmembrane region" description="Helical" evidence="6">
    <location>
        <begin position="439"/>
        <end position="460"/>
    </location>
</feature>
<evidence type="ECO:0000313" key="8">
    <source>
        <dbReference type="Proteomes" id="UP001529338"/>
    </source>
</evidence>
<feature type="transmembrane region" description="Helical" evidence="6">
    <location>
        <begin position="67"/>
        <end position="84"/>
    </location>
</feature>
<feature type="transmembrane region" description="Helical" evidence="6">
    <location>
        <begin position="312"/>
        <end position="335"/>
    </location>
</feature>
<dbReference type="Proteomes" id="UP001529338">
    <property type="component" value="Unassembled WGS sequence"/>
</dbReference>
<evidence type="ECO:0000256" key="6">
    <source>
        <dbReference type="SAM" id="Phobius"/>
    </source>
</evidence>
<dbReference type="PIRSF" id="PIRSF006060">
    <property type="entry name" value="AA_transporter"/>
    <property type="match status" value="1"/>
</dbReference>
<comment type="caution">
    <text evidence="7">The sequence shown here is derived from an EMBL/GenBank/DDBJ whole genome shotgun (WGS) entry which is preliminary data.</text>
</comment>
<dbReference type="InterPro" id="IPR050367">
    <property type="entry name" value="APC_superfamily"/>
</dbReference>
<keyword evidence="5 6" id="KW-0472">Membrane</keyword>
<dbReference type="Gene3D" id="1.20.1740.10">
    <property type="entry name" value="Amino acid/polyamine transporter I"/>
    <property type="match status" value="1"/>
</dbReference>
<dbReference type="RefSeq" id="WP_289456171.1">
    <property type="nucleotide sequence ID" value="NZ_JAUCGQ010000002.1"/>
</dbReference>
<dbReference type="PANTHER" id="PTHR42770">
    <property type="entry name" value="AMINO ACID TRANSPORTER-RELATED"/>
    <property type="match status" value="1"/>
</dbReference>
<feature type="transmembrane region" description="Helical" evidence="6">
    <location>
        <begin position="185"/>
        <end position="206"/>
    </location>
</feature>
<evidence type="ECO:0000256" key="3">
    <source>
        <dbReference type="ARBA" id="ARBA00022692"/>
    </source>
</evidence>
<feature type="transmembrane region" description="Helical" evidence="6">
    <location>
        <begin position="373"/>
        <end position="394"/>
    </location>
</feature>
<sequence length="578" mass="60461">MSATETDAAPLGYPETASKGLKGGALGLLSSVVVGTASTAPAYSLAASLGFVVAGGGAILAGVKAPAIILLAFVPMYLIALAYQELNKAEPDCGTTFTWATRAFGPVTGWLGGWGIVAADVIVMANLAQIAGSYSFTFLGDLGWDAAGNLDSSTTWTTVAGLVWIAVMTWICYRGIEVSARIQYVLLSVEILVLIIFSAVALGRVYSGNGVDGSLHPAWSWLWPGGLSVADVIAPALLTAVFIYWGWDTAVSVNEESDDPARTPGRAAILSTLLLLVTYALVSIAAVAFAGVGTTGIGLGNPDNADDVFRSIGPVLFGSSTLGHIGLLLLSASILTSASASTQTTILPTARTTLSMAVYKAIPTSFAKIHPRFLTPTVSTIAMGLASMLFYGIFTVISPSLLTALVGSVGLMIAFYYGLTGFACSWFYRRTLHHTRRDFFMQGVLPSLGGLILLVAFVYALKSYAEVDWLTDDDGNNVTIFGFGAVAVVGVVAILLGLVLMVVWRLRSPAFFKGQTLPRRGAHDLVLAGPETVSEPVFRLPDSGLPGIVIARDLSNLPEGATAVDASTREEVEDEGTP</sequence>
<organism evidence="7 8">
    <name type="scientific">Cellulomonas alba</name>
    <dbReference type="NCBI Taxonomy" id="3053467"/>
    <lineage>
        <taxon>Bacteria</taxon>
        <taxon>Bacillati</taxon>
        <taxon>Actinomycetota</taxon>
        <taxon>Actinomycetes</taxon>
        <taxon>Micrococcales</taxon>
        <taxon>Cellulomonadaceae</taxon>
        <taxon>Cellulomonas</taxon>
    </lineage>
</organism>
<feature type="transmembrane region" description="Helical" evidence="6">
    <location>
        <begin position="268"/>
        <end position="292"/>
    </location>
</feature>
<keyword evidence="2" id="KW-1003">Cell membrane</keyword>
<evidence type="ECO:0000256" key="5">
    <source>
        <dbReference type="ARBA" id="ARBA00023136"/>
    </source>
</evidence>
<feature type="transmembrane region" description="Helical" evidence="6">
    <location>
        <begin position="154"/>
        <end position="173"/>
    </location>
</feature>
<reference evidence="7 8" key="1">
    <citation type="submission" date="2023-06" db="EMBL/GenBank/DDBJ databases">
        <title>Cellulomonas sp. MW4 Whole genome sequence.</title>
        <authorList>
            <person name="Park S."/>
        </authorList>
    </citation>
    <scope>NUCLEOTIDE SEQUENCE [LARGE SCALE GENOMIC DNA]</scope>
    <source>
        <strain evidence="7 8">MW4</strain>
    </source>
</reference>
<evidence type="ECO:0000256" key="2">
    <source>
        <dbReference type="ARBA" id="ARBA00022475"/>
    </source>
</evidence>
<feature type="transmembrane region" description="Helical" evidence="6">
    <location>
        <begin position="400"/>
        <end position="427"/>
    </location>
</feature>
<evidence type="ECO:0000256" key="4">
    <source>
        <dbReference type="ARBA" id="ARBA00022989"/>
    </source>
</evidence>
<feature type="transmembrane region" description="Helical" evidence="6">
    <location>
        <begin position="226"/>
        <end position="247"/>
    </location>
</feature>
<comment type="subcellular location">
    <subcellularLocation>
        <location evidence="1">Cell membrane</location>
        <topology evidence="1">Multi-pass membrane protein</topology>
    </subcellularLocation>
</comment>
<keyword evidence="4 6" id="KW-1133">Transmembrane helix</keyword>
<proteinExistence type="predicted"/>